<dbReference type="Proteomes" id="UP000187455">
    <property type="component" value="Unassembled WGS sequence"/>
</dbReference>
<protein>
    <recommendedName>
        <fullName evidence="5">Elongator complex protein 5</fullName>
    </recommendedName>
</protein>
<keyword evidence="8" id="KW-0539">Nucleus</keyword>
<comment type="caution">
    <text evidence="10">The sequence shown here is derived from an EMBL/GenBank/DDBJ whole genome shotgun (WGS) entry which is preliminary data.</text>
</comment>
<dbReference type="PANTHER" id="PTHR15641">
    <property type="entry name" value="ELONGATOR COMPLEX PROTEIN 5"/>
    <property type="match status" value="1"/>
</dbReference>
<feature type="compositionally biased region" description="Acidic residues" evidence="9">
    <location>
        <begin position="200"/>
        <end position="216"/>
    </location>
</feature>
<comment type="similarity">
    <text evidence="4">Belongs to the ELP5 family.</text>
</comment>
<evidence type="ECO:0000313" key="11">
    <source>
        <dbReference type="Proteomes" id="UP000187455"/>
    </source>
</evidence>
<dbReference type="UniPathway" id="UPA00988"/>
<name>A0A1R0GPS0_9FUNG</name>
<evidence type="ECO:0000256" key="8">
    <source>
        <dbReference type="ARBA" id="ARBA00023242"/>
    </source>
</evidence>
<dbReference type="AlphaFoldDB" id="A0A1R0GPS0"/>
<sequence>MFAGHNQLVILHHNELSEYRFPLPGSQSVFSNGLSVLSAIEQLSNANIKLYPSSQLILWQMPGWFDQEYTNKFFNSRDLSNTKINPIAKNPGINKSDLVSMKGPISKGESTGLIFLELRKAGGKVSREIVKYTFSNGEFQASFPESFDDPAPEPTNNDPTADIPFNLKLTDDQKQMKDNIVLPYTEAQVETVTTISYQPDTDDDWDEDDPDDDLDF</sequence>
<keyword evidence="6" id="KW-0963">Cytoplasm</keyword>
<evidence type="ECO:0000256" key="1">
    <source>
        <dbReference type="ARBA" id="ARBA00004123"/>
    </source>
</evidence>
<dbReference type="GO" id="GO:0033588">
    <property type="term" value="C:elongator holoenzyme complex"/>
    <property type="evidence" value="ECO:0007669"/>
    <property type="project" value="InterPro"/>
</dbReference>
<accession>A0A1R0GPS0</accession>
<dbReference type="PANTHER" id="PTHR15641:SF1">
    <property type="entry name" value="ELONGATOR COMPLEX PROTEIN 5"/>
    <property type="match status" value="1"/>
</dbReference>
<evidence type="ECO:0000256" key="5">
    <source>
        <dbReference type="ARBA" id="ARBA00020264"/>
    </source>
</evidence>
<evidence type="ECO:0000256" key="4">
    <source>
        <dbReference type="ARBA" id="ARBA00009567"/>
    </source>
</evidence>
<feature type="region of interest" description="Disordered" evidence="9">
    <location>
        <begin position="192"/>
        <end position="216"/>
    </location>
</feature>
<keyword evidence="11" id="KW-1185">Reference proteome</keyword>
<evidence type="ECO:0000256" key="9">
    <source>
        <dbReference type="SAM" id="MobiDB-lite"/>
    </source>
</evidence>
<dbReference type="InterPro" id="IPR019519">
    <property type="entry name" value="Elp5"/>
</dbReference>
<evidence type="ECO:0000256" key="7">
    <source>
        <dbReference type="ARBA" id="ARBA00022694"/>
    </source>
</evidence>
<comment type="subcellular location">
    <subcellularLocation>
        <location evidence="2">Cytoplasm</location>
    </subcellularLocation>
    <subcellularLocation>
        <location evidence="1">Nucleus</location>
    </subcellularLocation>
</comment>
<reference evidence="10 11" key="1">
    <citation type="journal article" date="2016" name="Mol. Biol. Evol.">
        <title>Genome-Wide Survey of Gut Fungi (Harpellales) Reveals the First Horizontally Transferred Ubiquitin Gene from a Mosquito Host.</title>
        <authorList>
            <person name="Wang Y."/>
            <person name="White M.M."/>
            <person name="Kvist S."/>
            <person name="Moncalvo J.M."/>
        </authorList>
    </citation>
    <scope>NUCLEOTIDE SEQUENCE [LARGE SCALE GENOMIC DNA]</scope>
    <source>
        <strain evidence="10 11">ALG-7-W6</strain>
    </source>
</reference>
<evidence type="ECO:0000256" key="2">
    <source>
        <dbReference type="ARBA" id="ARBA00004496"/>
    </source>
</evidence>
<dbReference type="OrthoDB" id="166907at2759"/>
<keyword evidence="7" id="KW-0819">tRNA processing</keyword>
<dbReference type="GO" id="GO:0005829">
    <property type="term" value="C:cytosol"/>
    <property type="evidence" value="ECO:0007669"/>
    <property type="project" value="TreeGrafter"/>
</dbReference>
<evidence type="ECO:0000256" key="3">
    <source>
        <dbReference type="ARBA" id="ARBA00005043"/>
    </source>
</evidence>
<dbReference type="GO" id="GO:0002098">
    <property type="term" value="P:tRNA wobble uridine modification"/>
    <property type="evidence" value="ECO:0007669"/>
    <property type="project" value="InterPro"/>
</dbReference>
<organism evidence="10 11">
    <name type="scientific">Smittium mucronatum</name>
    <dbReference type="NCBI Taxonomy" id="133383"/>
    <lineage>
        <taxon>Eukaryota</taxon>
        <taxon>Fungi</taxon>
        <taxon>Fungi incertae sedis</taxon>
        <taxon>Zoopagomycota</taxon>
        <taxon>Kickxellomycotina</taxon>
        <taxon>Harpellomycetes</taxon>
        <taxon>Harpellales</taxon>
        <taxon>Legeriomycetaceae</taxon>
        <taxon>Smittium</taxon>
    </lineage>
</organism>
<gene>
    <name evidence="10" type="ORF">AYI68_g7060</name>
</gene>
<dbReference type="GO" id="GO:0005634">
    <property type="term" value="C:nucleus"/>
    <property type="evidence" value="ECO:0007669"/>
    <property type="project" value="UniProtKB-SubCell"/>
</dbReference>
<evidence type="ECO:0000256" key="6">
    <source>
        <dbReference type="ARBA" id="ARBA00022490"/>
    </source>
</evidence>
<dbReference type="Pfam" id="PF10483">
    <property type="entry name" value="Elong_Iki1"/>
    <property type="match status" value="1"/>
</dbReference>
<comment type="pathway">
    <text evidence="3">tRNA modification; 5-methoxycarbonylmethyl-2-thiouridine-tRNA biosynthesis.</text>
</comment>
<feature type="region of interest" description="Disordered" evidence="9">
    <location>
        <begin position="141"/>
        <end position="164"/>
    </location>
</feature>
<proteinExistence type="inferred from homology"/>
<dbReference type="STRING" id="133383.A0A1R0GPS0"/>
<dbReference type="EMBL" id="LSSL01005363">
    <property type="protein sequence ID" value="OLY78887.1"/>
    <property type="molecule type" value="Genomic_DNA"/>
</dbReference>
<dbReference type="GO" id="GO:0000049">
    <property type="term" value="F:tRNA binding"/>
    <property type="evidence" value="ECO:0007669"/>
    <property type="project" value="TreeGrafter"/>
</dbReference>
<evidence type="ECO:0000313" key="10">
    <source>
        <dbReference type="EMBL" id="OLY78887.1"/>
    </source>
</evidence>